<evidence type="ECO:0000256" key="11">
    <source>
        <dbReference type="ARBA" id="ARBA00023136"/>
    </source>
</evidence>
<dbReference type="PANTHER" id="PTHR32552:SF68">
    <property type="entry name" value="FERRICHROME OUTER MEMBRANE TRANSPORTER_PHAGE RECEPTOR"/>
    <property type="match status" value="1"/>
</dbReference>
<feature type="domain" description="TonB-dependent receptor plug" evidence="18">
    <location>
        <begin position="130"/>
        <end position="224"/>
    </location>
</feature>
<protein>
    <submittedName>
        <fullName evidence="19">Iron complex outermembrane recepter protein</fullName>
    </submittedName>
</protein>
<evidence type="ECO:0000256" key="2">
    <source>
        <dbReference type="ARBA" id="ARBA00009810"/>
    </source>
</evidence>
<dbReference type="EMBL" id="FOJG01000001">
    <property type="protein sequence ID" value="SEW24968.1"/>
    <property type="molecule type" value="Genomic_DNA"/>
</dbReference>
<reference evidence="20" key="1">
    <citation type="submission" date="2016-10" db="EMBL/GenBank/DDBJ databases">
        <authorList>
            <person name="Varghese N."/>
            <person name="Submissions S."/>
        </authorList>
    </citation>
    <scope>NUCLEOTIDE SEQUENCE [LARGE SCALE GENOMIC DNA]</scope>
    <source>
        <strain evidence="20">DSM 3695</strain>
    </source>
</reference>
<keyword evidence="13 14" id="KW-0998">Cell outer membrane</keyword>
<comment type="similarity">
    <text evidence="2 14 15">Belongs to the TonB-dependent receptor family.</text>
</comment>
<dbReference type="InterPro" id="IPR012910">
    <property type="entry name" value="Plug_dom"/>
</dbReference>
<dbReference type="InterPro" id="IPR010105">
    <property type="entry name" value="TonB_sidphr_rcpt"/>
</dbReference>
<keyword evidence="5" id="KW-0410">Iron transport</keyword>
<keyword evidence="3 14" id="KW-0813">Transport</keyword>
<keyword evidence="8" id="KW-0408">Iron</keyword>
<evidence type="ECO:0000256" key="12">
    <source>
        <dbReference type="ARBA" id="ARBA00023170"/>
    </source>
</evidence>
<evidence type="ECO:0000256" key="9">
    <source>
        <dbReference type="ARBA" id="ARBA00023065"/>
    </source>
</evidence>
<dbReference type="GO" id="GO:0038023">
    <property type="term" value="F:signaling receptor activity"/>
    <property type="evidence" value="ECO:0007669"/>
    <property type="project" value="InterPro"/>
</dbReference>
<proteinExistence type="inferred from homology"/>
<evidence type="ECO:0000256" key="8">
    <source>
        <dbReference type="ARBA" id="ARBA00023004"/>
    </source>
</evidence>
<dbReference type="NCBIfam" id="TIGR01783">
    <property type="entry name" value="TonB-siderophor"/>
    <property type="match status" value="1"/>
</dbReference>
<dbReference type="Gene3D" id="2.60.40.1120">
    <property type="entry name" value="Carboxypeptidase-like, regulatory domain"/>
    <property type="match status" value="1"/>
</dbReference>
<dbReference type="GO" id="GO:0009279">
    <property type="term" value="C:cell outer membrane"/>
    <property type="evidence" value="ECO:0007669"/>
    <property type="project" value="UniProtKB-SubCell"/>
</dbReference>
<feature type="domain" description="TonB-dependent receptor-like beta-barrel" evidence="17">
    <location>
        <begin position="360"/>
        <end position="778"/>
    </location>
</feature>
<evidence type="ECO:0000256" key="1">
    <source>
        <dbReference type="ARBA" id="ARBA00004571"/>
    </source>
</evidence>
<dbReference type="InterPro" id="IPR037066">
    <property type="entry name" value="Plug_dom_sf"/>
</dbReference>
<keyword evidence="7 16" id="KW-0732">Signal</keyword>
<keyword evidence="6 14" id="KW-0812">Transmembrane</keyword>
<dbReference type="CDD" id="cd01347">
    <property type="entry name" value="ligand_gated_channel"/>
    <property type="match status" value="1"/>
</dbReference>
<dbReference type="GO" id="GO:0015344">
    <property type="term" value="F:siderophore uptake transmembrane transporter activity"/>
    <property type="evidence" value="ECO:0007669"/>
    <property type="project" value="TreeGrafter"/>
</dbReference>
<dbReference type="InterPro" id="IPR036942">
    <property type="entry name" value="Beta-barrel_TonB_sf"/>
</dbReference>
<dbReference type="Pfam" id="PF07715">
    <property type="entry name" value="Plug"/>
    <property type="match status" value="1"/>
</dbReference>
<dbReference type="Gene3D" id="2.170.130.10">
    <property type="entry name" value="TonB-dependent receptor, plug domain"/>
    <property type="match status" value="1"/>
</dbReference>
<dbReference type="RefSeq" id="WP_089892287.1">
    <property type="nucleotide sequence ID" value="NZ_FOJG01000001.1"/>
</dbReference>
<keyword evidence="20" id="KW-1185">Reference proteome</keyword>
<dbReference type="GO" id="GO:0030246">
    <property type="term" value="F:carbohydrate binding"/>
    <property type="evidence" value="ECO:0007669"/>
    <property type="project" value="InterPro"/>
</dbReference>
<dbReference type="Gene3D" id="2.40.170.20">
    <property type="entry name" value="TonB-dependent receptor, beta-barrel domain"/>
    <property type="match status" value="1"/>
</dbReference>
<evidence type="ECO:0000259" key="18">
    <source>
        <dbReference type="Pfam" id="PF07715"/>
    </source>
</evidence>
<dbReference type="GO" id="GO:0015891">
    <property type="term" value="P:siderophore transport"/>
    <property type="evidence" value="ECO:0007669"/>
    <property type="project" value="InterPro"/>
</dbReference>
<dbReference type="OrthoDB" id="9758472at2"/>
<dbReference type="Pfam" id="PF00593">
    <property type="entry name" value="TonB_dep_Rec_b-barrel"/>
    <property type="match status" value="1"/>
</dbReference>
<evidence type="ECO:0000256" key="14">
    <source>
        <dbReference type="PROSITE-ProRule" id="PRU01360"/>
    </source>
</evidence>
<dbReference type="AlphaFoldDB" id="A0A1I0QDI4"/>
<dbReference type="InterPro" id="IPR013784">
    <property type="entry name" value="Carb-bd-like_fold"/>
</dbReference>
<evidence type="ECO:0000313" key="19">
    <source>
        <dbReference type="EMBL" id="SEW24968.1"/>
    </source>
</evidence>
<feature type="chain" id="PRO_5011469320" evidence="16">
    <location>
        <begin position="20"/>
        <end position="806"/>
    </location>
</feature>
<keyword evidence="10 15" id="KW-0798">TonB box</keyword>
<dbReference type="InterPro" id="IPR000531">
    <property type="entry name" value="Beta-barrel_TonB"/>
</dbReference>
<dbReference type="SUPFAM" id="SSF49452">
    <property type="entry name" value="Starch-binding domain-like"/>
    <property type="match status" value="1"/>
</dbReference>
<evidence type="ECO:0000256" key="13">
    <source>
        <dbReference type="ARBA" id="ARBA00023237"/>
    </source>
</evidence>
<dbReference type="SUPFAM" id="SSF56935">
    <property type="entry name" value="Porins"/>
    <property type="match status" value="1"/>
</dbReference>
<dbReference type="InterPro" id="IPR039426">
    <property type="entry name" value="TonB-dep_rcpt-like"/>
</dbReference>
<evidence type="ECO:0000259" key="17">
    <source>
        <dbReference type="Pfam" id="PF00593"/>
    </source>
</evidence>
<evidence type="ECO:0000256" key="15">
    <source>
        <dbReference type="RuleBase" id="RU003357"/>
    </source>
</evidence>
<dbReference type="PROSITE" id="PS52016">
    <property type="entry name" value="TONB_DEPENDENT_REC_3"/>
    <property type="match status" value="1"/>
</dbReference>
<sequence>MTRLLLILCALFGSAAVYAQNGTIGGTVTTSDGQPAINVTITVERTRLGSISNEKGEYLIRNIKPGNWTLRITSVGSATQLKEVAVAAGQTQQLNFTLNESAAQLNEITISSRNMNRESKVVAKMPLKNLENPQVYNSVSTEIMKQQGITTYDDVMRNVPGIVQTWQSTGRSGDGASYFALRGFDAQPSLINGLPGITSGNLDPADVEEVQVMKGPSGTLFGASFVSYGGIINTITKKPYYGFGGEVGYSIGSFGLNRVTADVNTLLSKKKKIAMRLNAAYTSENSFQNAGFRKDLFIAPSFVYEVNDRLSFHVMAEILQEKRAVPPVFFHTNRAAPLDFKNIQELNLNVKESFTSNELTIKNPRINVQAQMLYKLSGNWSSQTVFSGSRTKSDGVYTYIWDQDPGDKWFGQDFHIENQTTKTFDIQQNFNGDFKIGGLRNRLLIGLDYFHRNVVDQGSGWATGRNVSPQGDVTDYTNPETKEVLPAVPLTKDAVYGLLAGTDGNNSNVTNSIYSSYVSDVLNITPALSVMLSLRADYFDSKGDKNAKDDKGYQQFALSPKFGAVYQIVPDKVSVFASYMNAFLNVAPSSVYNTEGTYERTQSFKPEHANQVEFGIKTDILADKLYGTLSIYDIKVGNKVIPDSKNPMNSTQGGKFGSRGFEIDLNAHPTQELNIIAGYSYNHTKVLEGNGDDFYSQPGRAPGGQGPQNLANLWATYKFVNGALKNCGIGAGGNYASRYKVIDNSVTGVFYLPSYALLNAGVFYNAKHFRVSFNVNNITNEVYYTGYWSVNPQKPRNFVGSVAFKF</sequence>
<name>A0A1I0QDI4_9BACT</name>
<keyword evidence="11 14" id="KW-0472">Membrane</keyword>
<evidence type="ECO:0000313" key="20">
    <source>
        <dbReference type="Proteomes" id="UP000199310"/>
    </source>
</evidence>
<keyword evidence="4 14" id="KW-1134">Transmembrane beta strand</keyword>
<accession>A0A1I0QDI4</accession>
<evidence type="ECO:0000256" key="5">
    <source>
        <dbReference type="ARBA" id="ARBA00022496"/>
    </source>
</evidence>
<keyword evidence="9" id="KW-0406">Ion transport</keyword>
<evidence type="ECO:0000256" key="6">
    <source>
        <dbReference type="ARBA" id="ARBA00022692"/>
    </source>
</evidence>
<dbReference type="Pfam" id="PF13715">
    <property type="entry name" value="CarbopepD_reg_2"/>
    <property type="match status" value="1"/>
</dbReference>
<organism evidence="19 20">
    <name type="scientific">Chitinophaga arvensicola</name>
    <dbReference type="NCBI Taxonomy" id="29529"/>
    <lineage>
        <taxon>Bacteria</taxon>
        <taxon>Pseudomonadati</taxon>
        <taxon>Bacteroidota</taxon>
        <taxon>Chitinophagia</taxon>
        <taxon>Chitinophagales</taxon>
        <taxon>Chitinophagaceae</taxon>
        <taxon>Chitinophaga</taxon>
    </lineage>
</organism>
<feature type="signal peptide" evidence="16">
    <location>
        <begin position="1"/>
        <end position="19"/>
    </location>
</feature>
<evidence type="ECO:0000256" key="7">
    <source>
        <dbReference type="ARBA" id="ARBA00022729"/>
    </source>
</evidence>
<comment type="subcellular location">
    <subcellularLocation>
        <location evidence="1 14">Cell outer membrane</location>
        <topology evidence="1 14">Multi-pass membrane protein</topology>
    </subcellularLocation>
</comment>
<evidence type="ECO:0000256" key="10">
    <source>
        <dbReference type="ARBA" id="ARBA00023077"/>
    </source>
</evidence>
<dbReference type="PANTHER" id="PTHR32552">
    <property type="entry name" value="FERRICHROME IRON RECEPTOR-RELATED"/>
    <property type="match status" value="1"/>
</dbReference>
<evidence type="ECO:0000256" key="3">
    <source>
        <dbReference type="ARBA" id="ARBA00022448"/>
    </source>
</evidence>
<evidence type="ECO:0000256" key="4">
    <source>
        <dbReference type="ARBA" id="ARBA00022452"/>
    </source>
</evidence>
<dbReference type="Proteomes" id="UP000199310">
    <property type="component" value="Unassembled WGS sequence"/>
</dbReference>
<evidence type="ECO:0000256" key="16">
    <source>
        <dbReference type="SAM" id="SignalP"/>
    </source>
</evidence>
<dbReference type="STRING" id="29529.SAMN04488122_1389"/>
<gene>
    <name evidence="19" type="ORF">SAMN04488122_1389</name>
</gene>
<keyword evidence="12" id="KW-0675">Receptor</keyword>